<evidence type="ECO:0000313" key="1">
    <source>
        <dbReference type="EMBL" id="CEK87909.1"/>
    </source>
</evidence>
<sequence length="54" mass="6174">MNKSRHIQDISSGSKLTSTLRRCIRQEGQQIKMFFKKIVQNHTPACVPIADTCQ</sequence>
<dbReference type="AlphaFoldDB" id="A0A0B7B3J5"/>
<proteinExistence type="predicted"/>
<gene>
    <name evidence="1" type="primary">ORF162081</name>
</gene>
<name>A0A0B7B3J5_9EUPU</name>
<reference evidence="1" key="1">
    <citation type="submission" date="2014-12" db="EMBL/GenBank/DDBJ databases">
        <title>Insight into the proteome of Arion vulgaris.</title>
        <authorList>
            <person name="Aradska J."/>
            <person name="Bulat T."/>
            <person name="Smidak R."/>
            <person name="Sarate P."/>
            <person name="Gangsoo J."/>
            <person name="Sialana F."/>
            <person name="Bilban M."/>
            <person name="Lubec G."/>
        </authorList>
    </citation>
    <scope>NUCLEOTIDE SEQUENCE</scope>
    <source>
        <tissue evidence="1">Skin</tissue>
    </source>
</reference>
<organism evidence="1">
    <name type="scientific">Arion vulgaris</name>
    <dbReference type="NCBI Taxonomy" id="1028688"/>
    <lineage>
        <taxon>Eukaryota</taxon>
        <taxon>Metazoa</taxon>
        <taxon>Spiralia</taxon>
        <taxon>Lophotrochozoa</taxon>
        <taxon>Mollusca</taxon>
        <taxon>Gastropoda</taxon>
        <taxon>Heterobranchia</taxon>
        <taxon>Euthyneura</taxon>
        <taxon>Panpulmonata</taxon>
        <taxon>Eupulmonata</taxon>
        <taxon>Stylommatophora</taxon>
        <taxon>Helicina</taxon>
        <taxon>Arionoidea</taxon>
        <taxon>Arionidae</taxon>
        <taxon>Arion</taxon>
    </lineage>
</organism>
<accession>A0A0B7B3J5</accession>
<dbReference type="EMBL" id="HACG01041044">
    <property type="protein sequence ID" value="CEK87909.1"/>
    <property type="molecule type" value="Transcribed_RNA"/>
</dbReference>
<protein>
    <submittedName>
        <fullName evidence="1">Uncharacterized protein</fullName>
    </submittedName>
</protein>